<dbReference type="Bgee" id="ENSPREG00000010904">
    <property type="expression patterns" value="Expressed in caudal fin"/>
</dbReference>
<dbReference type="Pfam" id="PF07654">
    <property type="entry name" value="C1-set"/>
    <property type="match status" value="1"/>
</dbReference>
<dbReference type="Gene3D" id="3.10.320.10">
    <property type="entry name" value="Class II Histocompatibility Antigen, M Beta Chain, Chain B, domain 1"/>
    <property type="match status" value="1"/>
</dbReference>
<dbReference type="GO" id="GO:0042613">
    <property type="term" value="C:MHC class II protein complex"/>
    <property type="evidence" value="ECO:0007669"/>
    <property type="project" value="InterPro"/>
</dbReference>
<comment type="subcellular location">
    <subcellularLocation>
        <location evidence="1">Membrane</location>
        <topology evidence="1">Single-pass type I membrane protein</topology>
    </subcellularLocation>
</comment>
<keyword evidence="4" id="KW-1015">Disulfide bond</keyword>
<keyword evidence="3 6" id="KW-1133">Transmembrane helix</keyword>
<dbReference type="Proteomes" id="UP000242638">
    <property type="component" value="Unassembled WGS sequence"/>
</dbReference>
<dbReference type="STRING" id="8081.ENSPREP00000018750"/>
<dbReference type="Ensembl" id="ENSPRET00000018953.1">
    <property type="protein sequence ID" value="ENSPREP00000018750.1"/>
    <property type="gene ID" value="ENSPREG00000010904.1"/>
</dbReference>
<evidence type="ECO:0000256" key="1">
    <source>
        <dbReference type="ARBA" id="ARBA00004479"/>
    </source>
</evidence>
<evidence type="ECO:0000256" key="2">
    <source>
        <dbReference type="ARBA" id="ARBA00022692"/>
    </source>
</evidence>
<keyword evidence="6" id="KW-0472">Membrane</keyword>
<evidence type="ECO:0000256" key="5">
    <source>
        <dbReference type="ARBA" id="ARBA00023180"/>
    </source>
</evidence>
<accession>A0A3P9PAG2</accession>
<dbReference type="InterPro" id="IPR011162">
    <property type="entry name" value="MHC_I/II-like_Ag-recog"/>
</dbReference>
<dbReference type="GO" id="GO:0019882">
    <property type="term" value="P:antigen processing and presentation"/>
    <property type="evidence" value="ECO:0007669"/>
    <property type="project" value="InterPro"/>
</dbReference>
<evidence type="ECO:0000256" key="7">
    <source>
        <dbReference type="SAM" id="SignalP"/>
    </source>
</evidence>
<dbReference type="InterPro" id="IPR007110">
    <property type="entry name" value="Ig-like_dom"/>
</dbReference>
<keyword evidence="10" id="KW-1185">Reference proteome</keyword>
<evidence type="ECO:0000313" key="10">
    <source>
        <dbReference type="Proteomes" id="UP000242638"/>
    </source>
</evidence>
<feature type="signal peptide" evidence="7">
    <location>
        <begin position="1"/>
        <end position="24"/>
    </location>
</feature>
<organism evidence="9 10">
    <name type="scientific">Poecilia reticulata</name>
    <name type="common">Guppy</name>
    <name type="synonym">Acanthophacelus reticulatus</name>
    <dbReference type="NCBI Taxonomy" id="8081"/>
    <lineage>
        <taxon>Eukaryota</taxon>
        <taxon>Metazoa</taxon>
        <taxon>Chordata</taxon>
        <taxon>Craniata</taxon>
        <taxon>Vertebrata</taxon>
        <taxon>Euteleostomi</taxon>
        <taxon>Actinopterygii</taxon>
        <taxon>Neopterygii</taxon>
        <taxon>Teleostei</taxon>
        <taxon>Neoteleostei</taxon>
        <taxon>Acanthomorphata</taxon>
        <taxon>Ovalentaria</taxon>
        <taxon>Atherinomorphae</taxon>
        <taxon>Cyprinodontiformes</taxon>
        <taxon>Poeciliidae</taxon>
        <taxon>Poeciliinae</taxon>
        <taxon>Poecilia</taxon>
    </lineage>
</organism>
<reference evidence="10" key="1">
    <citation type="submission" date="2013-11" db="EMBL/GenBank/DDBJ databases">
        <title>The genomic landscape of the Guanapo guppy.</title>
        <authorList>
            <person name="Kuenstner A."/>
            <person name="Dreyer C."/>
        </authorList>
    </citation>
    <scope>NUCLEOTIDE SEQUENCE</scope>
    <source>
        <strain evidence="10">Guanapo</strain>
    </source>
</reference>
<feature type="chain" id="PRO_5045351446" description="Ig-like domain-containing protein" evidence="7">
    <location>
        <begin position="25"/>
        <end position="276"/>
    </location>
</feature>
<dbReference type="Pfam" id="PF00969">
    <property type="entry name" value="MHC_II_beta"/>
    <property type="match status" value="1"/>
</dbReference>
<feature type="transmembrane region" description="Helical" evidence="6">
    <location>
        <begin position="231"/>
        <end position="252"/>
    </location>
</feature>
<dbReference type="InterPro" id="IPR000353">
    <property type="entry name" value="MHC_II_b_N"/>
</dbReference>
<dbReference type="SMART" id="SM00407">
    <property type="entry name" value="IGc1"/>
    <property type="match status" value="1"/>
</dbReference>
<reference evidence="9" key="3">
    <citation type="submission" date="2025-09" db="UniProtKB">
        <authorList>
            <consortium name="Ensembl"/>
        </authorList>
    </citation>
    <scope>IDENTIFICATION</scope>
    <source>
        <strain evidence="9">Guanapo</strain>
    </source>
</reference>
<evidence type="ECO:0000256" key="3">
    <source>
        <dbReference type="ARBA" id="ARBA00022989"/>
    </source>
</evidence>
<proteinExistence type="predicted"/>
<dbReference type="InterPro" id="IPR014745">
    <property type="entry name" value="MHC_II_a/b_N"/>
</dbReference>
<evidence type="ECO:0000256" key="4">
    <source>
        <dbReference type="ARBA" id="ARBA00023157"/>
    </source>
</evidence>
<dbReference type="SMART" id="SM00921">
    <property type="entry name" value="MHC_II_beta"/>
    <property type="match status" value="1"/>
</dbReference>
<dbReference type="PANTHER" id="PTHR19944">
    <property type="entry name" value="MHC CLASS II-RELATED"/>
    <property type="match status" value="1"/>
</dbReference>
<dbReference type="PANTHER" id="PTHR19944:SF99">
    <property type="entry name" value="HLA CLASS II HISTOCOMPATIBILITY ANTIGEN, DRB1 BETA CHAIN"/>
    <property type="match status" value="1"/>
</dbReference>
<evidence type="ECO:0000259" key="8">
    <source>
        <dbReference type="PROSITE" id="PS50835"/>
    </source>
</evidence>
<dbReference type="GO" id="GO:0006955">
    <property type="term" value="P:immune response"/>
    <property type="evidence" value="ECO:0007669"/>
    <property type="project" value="InterPro"/>
</dbReference>
<dbReference type="InterPro" id="IPR013783">
    <property type="entry name" value="Ig-like_fold"/>
</dbReference>
<keyword evidence="7" id="KW-0732">Signal</keyword>
<evidence type="ECO:0000256" key="6">
    <source>
        <dbReference type="SAM" id="Phobius"/>
    </source>
</evidence>
<dbReference type="PROSITE" id="PS50835">
    <property type="entry name" value="IG_LIKE"/>
    <property type="match status" value="1"/>
</dbReference>
<protein>
    <recommendedName>
        <fullName evidence="8">Ig-like domain-containing protein</fullName>
    </recommendedName>
</protein>
<dbReference type="SUPFAM" id="SSF54452">
    <property type="entry name" value="MHC antigen-recognition domain"/>
    <property type="match status" value="1"/>
</dbReference>
<reference evidence="9" key="2">
    <citation type="submission" date="2025-08" db="UniProtKB">
        <authorList>
            <consortium name="Ensembl"/>
        </authorList>
    </citation>
    <scope>IDENTIFICATION</scope>
    <source>
        <strain evidence="9">Guanapo</strain>
    </source>
</reference>
<dbReference type="InterPro" id="IPR050160">
    <property type="entry name" value="MHC/Immunoglobulin"/>
</dbReference>
<dbReference type="AlphaFoldDB" id="A0A3P9PAG2"/>
<feature type="domain" description="Ig-like" evidence="8">
    <location>
        <begin position="124"/>
        <end position="212"/>
    </location>
</feature>
<keyword evidence="2 6" id="KW-0812">Transmembrane</keyword>
<name>A0A3P9PAG2_POERE</name>
<dbReference type="OMA" id="YCHRRIF"/>
<dbReference type="GeneTree" id="ENSGT00950000183127"/>
<sequence length="276" mass="31173">MNLQNVLIFLLTTYFNMFSILSECLTLSPPAGFMSHELFRCHFNSSALQDLHYSYSYIYNKVEFIQFDSRVGSFVGLNSFGQKLATSWNNDTEWLDSMKTYREKICQPNAELWYRLVLDRSVAPSVALSSVAPPAGGRPAMLTCSVYGFFPKQIRVTWMRNGQEVTSDVTSTAELPDGAWLYQIHSSLQFKPRSGEKISCMVEHLSLEEPLTIDWTPPPGQPMPESEKTKIAFGVLGLILGLVLSLTGFIYYKKKAGGQNQFKINLNQFETSLKSI</sequence>
<keyword evidence="5" id="KW-0325">Glycoprotein</keyword>
<dbReference type="Gene3D" id="2.60.40.10">
    <property type="entry name" value="Immunoglobulins"/>
    <property type="match status" value="1"/>
</dbReference>
<dbReference type="InterPro" id="IPR036179">
    <property type="entry name" value="Ig-like_dom_sf"/>
</dbReference>
<evidence type="ECO:0000313" key="9">
    <source>
        <dbReference type="Ensembl" id="ENSPREP00000018750.1"/>
    </source>
</evidence>
<dbReference type="InterPro" id="IPR003597">
    <property type="entry name" value="Ig_C1-set"/>
</dbReference>
<dbReference type="SUPFAM" id="SSF48726">
    <property type="entry name" value="Immunoglobulin"/>
    <property type="match status" value="1"/>
</dbReference>